<dbReference type="RefSeq" id="WP_322948749.1">
    <property type="nucleotide sequence ID" value="NZ_JAYEET010000020.1"/>
</dbReference>
<comment type="caution">
    <text evidence="1">The sequence shown here is derived from an EMBL/GenBank/DDBJ whole genome shotgun (WGS) entry which is preliminary data.</text>
</comment>
<evidence type="ECO:0000313" key="2">
    <source>
        <dbReference type="Proteomes" id="UP001292571"/>
    </source>
</evidence>
<proteinExistence type="predicted"/>
<protein>
    <submittedName>
        <fullName evidence="1">Uncharacterized protein</fullName>
    </submittedName>
</protein>
<sequence length="578" mass="65225">MQIKPIADLLRNNNLRYPTLAVLQPTNSPYTALLVQPEALVKVRDNYIRNANQDRARKLFTSIAQEASERSVELLVTPEYSFPWESIEELLQMGVSPTGGQLWVLGCESLALSDLDDLKGRFGQWAEVLHEPLPPHAATARYLDPLVYIFSTEQIGSGAPRTVMVVQFKTTPSGDPDNIEATRMARGDDIYIFENGNEIRLISLICSDAFAFTDEMVDASYEGLLLLHLQLNDRPRHETYMRYRRRLYEFDCDRTELICLNWAENITFDLQDGRAPFKKTNISASAWHSKSLKFATDDARVERNHRQGLYYTRDSEQHRHMLHFSYEPAAFLLEATKVRHHAVPAALSRRLGPELIHVLHWSEANQKWAEATDIAGDGFEAMIEDYSPRVQFLTDFHATSPLAIERLSCVTSGELGPSPSWFAAPNLPTVALEPRTEVVRRLSVAHDPDGKAFREQRVRTIDALAGIPAADLPLPSHMADLHSGYRFTWSVESPNCNVVSIHDNKVATLVYAGESPAKSHLSGLFARVRATISKTSFADRLCVLYRDGPELKRFDPPVDRLITQTNTNPGKSFLEPEK</sequence>
<gene>
    <name evidence="1" type="ORF">SOP97_07000</name>
</gene>
<organism evidence="1 2">
    <name type="scientific">Pseudomonas spirodelae</name>
    <dbReference type="NCBI Taxonomy" id="3101751"/>
    <lineage>
        <taxon>Bacteria</taxon>
        <taxon>Pseudomonadati</taxon>
        <taxon>Pseudomonadota</taxon>
        <taxon>Gammaproteobacteria</taxon>
        <taxon>Pseudomonadales</taxon>
        <taxon>Pseudomonadaceae</taxon>
        <taxon>Pseudomonas</taxon>
    </lineage>
</organism>
<dbReference type="Proteomes" id="UP001292571">
    <property type="component" value="Unassembled WGS sequence"/>
</dbReference>
<dbReference type="EMBL" id="JAYEET010000020">
    <property type="protein sequence ID" value="MEA1605571.1"/>
    <property type="molecule type" value="Genomic_DNA"/>
</dbReference>
<name>A0ABU5P7C5_9PSED</name>
<reference evidence="1 2" key="1">
    <citation type="submission" date="2023-12" db="EMBL/GenBank/DDBJ databases">
        <title>Pseudomonas sp. T5W1.</title>
        <authorList>
            <person name="Maltman C."/>
        </authorList>
    </citation>
    <scope>NUCLEOTIDE SEQUENCE [LARGE SCALE GENOMIC DNA]</scope>
    <source>
        <strain evidence="1 2">T5W1</strain>
    </source>
</reference>
<keyword evidence="2" id="KW-1185">Reference proteome</keyword>
<evidence type="ECO:0000313" key="1">
    <source>
        <dbReference type="EMBL" id="MEA1605571.1"/>
    </source>
</evidence>
<accession>A0ABU5P7C5</accession>